<dbReference type="InterPro" id="IPR017938">
    <property type="entry name" value="Riboflavin_synthase-like_b-brl"/>
</dbReference>
<dbReference type="EMBL" id="JBBXMP010000206">
    <property type="protein sequence ID" value="KAL0059802.1"/>
    <property type="molecule type" value="Genomic_DNA"/>
</dbReference>
<dbReference type="PROSITE" id="PS50902">
    <property type="entry name" value="FLAVODOXIN_LIKE"/>
    <property type="match status" value="1"/>
</dbReference>
<dbReference type="PANTHER" id="PTHR19384:SF10">
    <property type="entry name" value="NADPH-DEPENDENT DIFLAVIN OXIDOREDUCTASE 1"/>
    <property type="match status" value="1"/>
</dbReference>
<dbReference type="PRINTS" id="PR00369">
    <property type="entry name" value="FLAVODOXIN"/>
</dbReference>
<dbReference type="Gene3D" id="1.10.489.10">
    <property type="entry name" value="Chloroperoxidase-like"/>
    <property type="match status" value="1"/>
</dbReference>
<dbReference type="Pfam" id="PF01328">
    <property type="entry name" value="Peroxidase_2"/>
    <property type="match status" value="1"/>
</dbReference>
<dbReference type="InterPro" id="IPR001433">
    <property type="entry name" value="OxRdtase_FAD/NAD-bd"/>
</dbReference>
<comment type="caution">
    <text evidence="7">The sequence shown here is derived from an EMBL/GenBank/DDBJ whole genome shotgun (WGS) entry which is preliminary data.</text>
</comment>
<accession>A0ABR2ZH61</accession>
<keyword evidence="8" id="KW-1185">Reference proteome</keyword>
<dbReference type="PROSITE" id="PS51405">
    <property type="entry name" value="HEME_HALOPEROXIDASE"/>
    <property type="match status" value="1"/>
</dbReference>
<gene>
    <name evidence="7" type="primary">TAH18</name>
    <name evidence="7" type="ORF">AAF712_013443</name>
</gene>
<dbReference type="InterPro" id="IPR029039">
    <property type="entry name" value="Flavoprotein-like_sf"/>
</dbReference>
<feature type="domain" description="Flavodoxin-like" evidence="4">
    <location>
        <begin position="8"/>
        <end position="149"/>
    </location>
</feature>
<name>A0ABR2ZH61_9AGAR</name>
<dbReference type="InterPro" id="IPR036851">
    <property type="entry name" value="Chloroperoxidase-like_sf"/>
</dbReference>
<proteinExistence type="predicted"/>
<dbReference type="Gene3D" id="3.40.50.360">
    <property type="match status" value="1"/>
</dbReference>
<dbReference type="SUPFAM" id="SSF52218">
    <property type="entry name" value="Flavoproteins"/>
    <property type="match status" value="1"/>
</dbReference>
<dbReference type="PANTHER" id="PTHR19384">
    <property type="entry name" value="NITRIC OXIDE SYNTHASE-RELATED"/>
    <property type="match status" value="1"/>
</dbReference>
<evidence type="ECO:0000256" key="2">
    <source>
        <dbReference type="ARBA" id="ARBA00022630"/>
    </source>
</evidence>
<dbReference type="InterPro" id="IPR039261">
    <property type="entry name" value="FNR_nucleotide-bd"/>
</dbReference>
<dbReference type="InterPro" id="IPR001094">
    <property type="entry name" value="Flavdoxin-like"/>
</dbReference>
<sequence length="697" mass="79317">MADTDRDILVLYATETGTSQDAADKIARYCRRGHIRSRIMNVNRYPPADLISETLVVFVVSTTGSGIEPRSMKEMWTMLLRSDLPSDLFEDLQFAVFGLGDTSYEKFCWPAKKLFRRLKSLGAEEICDIAVIHPRAQPDQVDEFLESMQWKETSEEYFVIEHTQRDQSLPEHLPDKSCLRELFTRYLDFNAVPRRSFFQYLRYFTQDTMEVERLDEFLAESGADDLYEYCYQVKRTIREVLSEFRGVKIPREYIFDVFPPLRPREFSIASSVKVSHIFDLGNTGYGECSPPTPSIFQKHPRQIHLCVAMVRYKTKLRVPRRGVCSVYLASLKEGDSVRICLKDGFIKLPPNGKTPVICVGPGTGIAPMRAVIEERIEHQSYNNTLYFGCRSARKDHHYRTEWESYAAAKELVYRVACSRDGPEGVQRTYVQALIKEDSEKIWDLIEHHKAWVLISGSSNKMPAAVKQALHRCAKEHGGKTVDESADPRSGKDIDLKTILTAITSVYNFSYPLALLLAIPALLLYGKLNFNSSIFFWNWNITFDLASLSKLGAFRIAHKASHAHPDFPSHSPDPALVRDVVSRAHKDIGGSEPGLTLHDIATIRVEREARLDKPLDTLHVQIAQGESALLYHVLRNHYGSTGMVPASRLAQWLGEERLPDNWWTEVRPPQTLGLVEVRRTADEVGEIMTAVRTSGPRA</sequence>
<feature type="domain" description="Heme haloperoxidase family profile" evidence="6">
    <location>
        <begin position="487"/>
        <end position="678"/>
    </location>
</feature>
<evidence type="ECO:0000256" key="3">
    <source>
        <dbReference type="ARBA" id="ARBA00022827"/>
    </source>
</evidence>
<dbReference type="Pfam" id="PF00258">
    <property type="entry name" value="Flavodoxin_1"/>
    <property type="match status" value="1"/>
</dbReference>
<evidence type="ECO:0000313" key="7">
    <source>
        <dbReference type="EMBL" id="KAL0059802.1"/>
    </source>
</evidence>
<keyword evidence="3" id="KW-0274">FAD</keyword>
<organism evidence="7 8">
    <name type="scientific">Marasmius tenuissimus</name>
    <dbReference type="NCBI Taxonomy" id="585030"/>
    <lineage>
        <taxon>Eukaryota</taxon>
        <taxon>Fungi</taxon>
        <taxon>Dikarya</taxon>
        <taxon>Basidiomycota</taxon>
        <taxon>Agaricomycotina</taxon>
        <taxon>Agaricomycetes</taxon>
        <taxon>Agaricomycetidae</taxon>
        <taxon>Agaricales</taxon>
        <taxon>Marasmiineae</taxon>
        <taxon>Marasmiaceae</taxon>
        <taxon>Marasmius</taxon>
    </lineage>
</organism>
<dbReference type="InterPro" id="IPR000028">
    <property type="entry name" value="Chloroperoxidase"/>
</dbReference>
<evidence type="ECO:0000259" key="6">
    <source>
        <dbReference type="PROSITE" id="PS51405"/>
    </source>
</evidence>
<dbReference type="Gene3D" id="3.40.50.80">
    <property type="entry name" value="Nucleotide-binding domain of ferredoxin-NADP reductase (FNR) module"/>
    <property type="match status" value="1"/>
</dbReference>
<dbReference type="InterPro" id="IPR017927">
    <property type="entry name" value="FAD-bd_FR_type"/>
</dbReference>
<protein>
    <submittedName>
        <fullName evidence="7">NAPDH-dependent diflavin reductase</fullName>
    </submittedName>
</protein>
<dbReference type="PRINTS" id="PR00371">
    <property type="entry name" value="FPNCR"/>
</dbReference>
<dbReference type="Pfam" id="PF00175">
    <property type="entry name" value="NAD_binding_1"/>
    <property type="match status" value="1"/>
</dbReference>
<reference evidence="7 8" key="1">
    <citation type="submission" date="2024-05" db="EMBL/GenBank/DDBJ databases">
        <title>A draft genome resource for the thread blight pathogen Marasmius tenuissimus strain MS-2.</title>
        <authorList>
            <person name="Yulfo-Soto G.E."/>
            <person name="Baruah I.K."/>
            <person name="Amoako-Attah I."/>
            <person name="Bukari Y."/>
            <person name="Meinhardt L.W."/>
            <person name="Bailey B.A."/>
            <person name="Cohen S.P."/>
        </authorList>
    </citation>
    <scope>NUCLEOTIDE SEQUENCE [LARGE SCALE GENOMIC DNA]</scope>
    <source>
        <strain evidence="7 8">MS-2</strain>
    </source>
</reference>
<dbReference type="Proteomes" id="UP001437256">
    <property type="component" value="Unassembled WGS sequence"/>
</dbReference>
<evidence type="ECO:0000313" key="8">
    <source>
        <dbReference type="Proteomes" id="UP001437256"/>
    </source>
</evidence>
<evidence type="ECO:0000259" key="5">
    <source>
        <dbReference type="PROSITE" id="PS51384"/>
    </source>
</evidence>
<comment type="cofactor">
    <cofactor evidence="1">
        <name>FAD</name>
        <dbReference type="ChEBI" id="CHEBI:57692"/>
    </cofactor>
</comment>
<feature type="domain" description="FAD-binding FR-type" evidence="5">
    <location>
        <begin position="201"/>
        <end position="357"/>
    </location>
</feature>
<evidence type="ECO:0000259" key="4">
    <source>
        <dbReference type="PROSITE" id="PS50902"/>
    </source>
</evidence>
<dbReference type="PROSITE" id="PS51384">
    <property type="entry name" value="FAD_FR"/>
    <property type="match status" value="1"/>
</dbReference>
<dbReference type="SUPFAM" id="SSF52343">
    <property type="entry name" value="Ferredoxin reductase-like, C-terminal NADP-linked domain"/>
    <property type="match status" value="1"/>
</dbReference>
<dbReference type="InterPro" id="IPR008254">
    <property type="entry name" value="Flavodoxin/NO_synth"/>
</dbReference>
<dbReference type="InterPro" id="IPR001709">
    <property type="entry name" value="Flavoprot_Pyr_Nucl_cyt_Rdtase"/>
</dbReference>
<dbReference type="SUPFAM" id="SSF63380">
    <property type="entry name" value="Riboflavin synthase domain-like"/>
    <property type="match status" value="1"/>
</dbReference>
<keyword evidence="2" id="KW-0285">Flavoprotein</keyword>
<dbReference type="Gene3D" id="2.40.30.10">
    <property type="entry name" value="Translation factors"/>
    <property type="match status" value="1"/>
</dbReference>
<evidence type="ECO:0000256" key="1">
    <source>
        <dbReference type="ARBA" id="ARBA00001974"/>
    </source>
</evidence>